<dbReference type="InterPro" id="IPR056101">
    <property type="entry name" value="DUF7684"/>
</dbReference>
<comment type="caution">
    <text evidence="2">The sequence shown here is derived from an EMBL/GenBank/DDBJ whole genome shotgun (WGS) entry which is preliminary data.</text>
</comment>
<proteinExistence type="predicted"/>
<dbReference type="Pfam" id="PF24733">
    <property type="entry name" value="DUF7684"/>
    <property type="match status" value="1"/>
</dbReference>
<keyword evidence="3" id="KW-1185">Reference proteome</keyword>
<gene>
    <name evidence="2" type="ORF">GCM10007938_21520</name>
</gene>
<name>A0ABQ6EZI5_9VIBR</name>
<evidence type="ECO:0000313" key="3">
    <source>
        <dbReference type="Proteomes" id="UP001157138"/>
    </source>
</evidence>
<sequence>MMAWGNDCGSWDTSVDLANLQQFNFHEVPEESFVSTTWHEDESLKEVFWFSKNCAFHSVIELNNTIVLHLSPNYNEDIIRQKYESA</sequence>
<protein>
    <recommendedName>
        <fullName evidence="1">DUF7684 domain-containing protein</fullName>
    </recommendedName>
</protein>
<organism evidence="2 3">
    <name type="scientific">Vibrio zhanjiangensis</name>
    <dbReference type="NCBI Taxonomy" id="1046128"/>
    <lineage>
        <taxon>Bacteria</taxon>
        <taxon>Pseudomonadati</taxon>
        <taxon>Pseudomonadota</taxon>
        <taxon>Gammaproteobacteria</taxon>
        <taxon>Vibrionales</taxon>
        <taxon>Vibrionaceae</taxon>
        <taxon>Vibrio</taxon>
    </lineage>
</organism>
<dbReference type="EMBL" id="BSPW01000042">
    <property type="protein sequence ID" value="GLT18374.1"/>
    <property type="molecule type" value="Genomic_DNA"/>
</dbReference>
<dbReference type="Proteomes" id="UP001157138">
    <property type="component" value="Unassembled WGS sequence"/>
</dbReference>
<evidence type="ECO:0000259" key="1">
    <source>
        <dbReference type="Pfam" id="PF24733"/>
    </source>
</evidence>
<reference evidence="3" key="1">
    <citation type="journal article" date="2019" name="Int. J. Syst. Evol. Microbiol.">
        <title>The Global Catalogue of Microorganisms (GCM) 10K type strain sequencing project: providing services to taxonomists for standard genome sequencing and annotation.</title>
        <authorList>
            <consortium name="The Broad Institute Genomics Platform"/>
            <consortium name="The Broad Institute Genome Sequencing Center for Infectious Disease"/>
            <person name="Wu L."/>
            <person name="Ma J."/>
        </authorList>
    </citation>
    <scope>NUCLEOTIDE SEQUENCE [LARGE SCALE GENOMIC DNA]</scope>
    <source>
        <strain evidence="3">NBRC 108723</strain>
    </source>
</reference>
<feature type="domain" description="DUF7684" evidence="1">
    <location>
        <begin position="1"/>
        <end position="83"/>
    </location>
</feature>
<accession>A0ABQ6EZI5</accession>
<evidence type="ECO:0000313" key="2">
    <source>
        <dbReference type="EMBL" id="GLT18374.1"/>
    </source>
</evidence>